<dbReference type="SUPFAM" id="SSF52540">
    <property type="entry name" value="P-loop containing nucleoside triphosphate hydrolases"/>
    <property type="match status" value="1"/>
</dbReference>
<dbReference type="EMBL" id="JAVRRD010000014">
    <property type="protein sequence ID" value="KAK5052009.1"/>
    <property type="molecule type" value="Genomic_DNA"/>
</dbReference>
<feature type="region of interest" description="Disordered" evidence="3">
    <location>
        <begin position="777"/>
        <end position="801"/>
    </location>
</feature>
<dbReference type="InterPro" id="IPR027417">
    <property type="entry name" value="P-loop_NTPase"/>
</dbReference>
<gene>
    <name evidence="5" type="ORF">LTR84_002813</name>
</gene>
<feature type="repeat" description="ANK" evidence="2">
    <location>
        <begin position="849"/>
        <end position="873"/>
    </location>
</feature>
<evidence type="ECO:0000256" key="1">
    <source>
        <dbReference type="ARBA" id="ARBA00022737"/>
    </source>
</evidence>
<proteinExistence type="predicted"/>
<comment type="caution">
    <text evidence="5">The sequence shown here is derived from an EMBL/GenBank/DDBJ whole genome shotgun (WGS) entry which is preliminary data.</text>
</comment>
<dbReference type="GeneID" id="89971012"/>
<dbReference type="Proteomes" id="UP001358417">
    <property type="component" value="Unassembled WGS sequence"/>
</dbReference>
<dbReference type="RefSeq" id="XP_064706023.1">
    <property type="nucleotide sequence ID" value="XM_064846413.1"/>
</dbReference>
<dbReference type="SMART" id="SM00248">
    <property type="entry name" value="ANK"/>
    <property type="match status" value="8"/>
</dbReference>
<dbReference type="Pfam" id="PF24883">
    <property type="entry name" value="NPHP3_N"/>
    <property type="match status" value="1"/>
</dbReference>
<evidence type="ECO:0000313" key="6">
    <source>
        <dbReference type="Proteomes" id="UP001358417"/>
    </source>
</evidence>
<feature type="repeat" description="ANK" evidence="2">
    <location>
        <begin position="883"/>
        <end position="907"/>
    </location>
</feature>
<sequence length="1710" mass="193020">MSIVFDGDFTLSNQLDSAQVYANTVNFGSSQETAEYKRTRLLESLKFKNIDTRWTYIRKEHVHTCAWILEEPEFRDWLAHSNAQENNGFLWITGRPGCGKSTLMKYAFSATRKKMEATTFASFFFNVRGHDLEKSTPGMYRSLLCQLLGRQTDQFISNVLDDVMMDEYQSETFVWTNESLESLFRAVIMQLKRPVTCFIDALDECDEEQIRQMVSSFSQLGQLAWQHQIQFQVCFSSRHYPSISIRRARELILDGRAGHDHDITDYIEGVLDIGTGPLADEVRAEVQEKSGGIFMWVVLVVDLLNVEYNHGQMKALRQRLKDIPEQLSTLFQQILTRHCSNREQVLLCLQWLLFAKEPLRPRQLYCAVVVETDQDIIAAGQQSTDLVVMKKFVLSSSKGLAEIVQSGSSSIVQFIHESVRDFLLKENGLQDLWSEVTVEYAAQSQDRLKKCCVSYLEAFKTNVLGCDFILHPQAVPFLSEARKFEPEAYPFLRYATDNVLYHADRAASNQISQSDFLEQFDRVTWIVLHNTFQPRTSRRYHWDARLLYILAQINAAKLIGHHPMKASYTKLGRERFGTPLFVALAAGNTEVIQYFLELHVEVLPLKHPARIHLSKCIVTGENRSKSRWNVLYKQKNDILAQVLEFCDDMASMIFLQSASIEALHRLKDYRSGYERLSLLARAASAGCYETAKFLLEEVRIDPNMTAYNGTSALHSAAQSGYEKLVRLLLEHDMTDVNLKDKSGWTPLMSALKSIPAKNSETAVKVLREFQAFEAQRRDQSVNTSDAGGFAHVSENSTEAAPECRRVDVNAKNSAGRSALSAAICRAQAPIVVKTLLESYNIEINSQDDEGTTPLSHAAASGQTDIVKILLDTGKADIDSRDQAGRTPLSYAAENGRTDVVKILLNTGKAEINSPDKAGRTPLSYAAENSRTDVVKILLNTGEVDVDSRDDRGRSALSYAAESSGEATLQVPPASWRADVDSRDYIGGSSLSFRVRDRSEERTGPLGKKRKLEVDSKDIIDGSTCCAVEQIDQEAKIEAPLETSSLSAEPFALTTAERHFRVILKYWRPMMDYITQEFEAPLALEDVVVLVAEDDKAAWCTTCKTYVEWRWGPAGSRLLNYITSLLVDTLSLDSTSNERLVQTLPPIKATVTLCSDAKRSALADWAPSIAVQGTWQEMQMIADIFGWLFDALLPSANSLPNYSGALGDKSVIVELGSETIYSLVKSVLEHEAVSDSSCWLALFPTNAISQGPIPERPHNMMGLEIEYPVLVAISGVDFPVMEDGGIYLDGFRSALYPIHKDDKSRSLQWHLETLDYLRNDDCGIEREEEVRLSSKTPPRKWYKTRVLIELTSPKRRFVGWCISALITFGTSRQDPHLLEWSNARNHRRNVIETTTNLNFNLSFHGIGATAGKSIKRGRSQINAFEKHEENLQAALINATKSQVLLFRHSTLQAWLIPKTSFLLQLVQSYMAQLMVDDPTLSLPIHFATASYDGGQSAYQALWDHRNEPIPLGSNSVPCFLFNIVRMFLLALEKLAKSSEGGSVNGWEMKDVIDPPEFFDLKRHDFSWRQLPWFGGWNQLLPEIRLAFFFEGLGDPIVANDDDRCAECTQIPKARNLLGITMLSLKHFTRRSRSKYLEGSGQLTENCYWDCSKLPFRQERRGQEHRCNAIQRIIKTHRCNAPQPEDLSVGQQGAVIFEPCALSYEEIRPRLL</sequence>
<evidence type="ECO:0000256" key="2">
    <source>
        <dbReference type="PROSITE-ProRule" id="PRU00023"/>
    </source>
</evidence>
<dbReference type="Gene3D" id="1.25.40.20">
    <property type="entry name" value="Ankyrin repeat-containing domain"/>
    <property type="match status" value="2"/>
</dbReference>
<organism evidence="5 6">
    <name type="scientific">Exophiala bonariae</name>
    <dbReference type="NCBI Taxonomy" id="1690606"/>
    <lineage>
        <taxon>Eukaryota</taxon>
        <taxon>Fungi</taxon>
        <taxon>Dikarya</taxon>
        <taxon>Ascomycota</taxon>
        <taxon>Pezizomycotina</taxon>
        <taxon>Eurotiomycetes</taxon>
        <taxon>Chaetothyriomycetidae</taxon>
        <taxon>Chaetothyriales</taxon>
        <taxon>Herpotrichiellaceae</taxon>
        <taxon>Exophiala</taxon>
    </lineage>
</organism>
<dbReference type="SUPFAM" id="SSF48403">
    <property type="entry name" value="Ankyrin repeat"/>
    <property type="match status" value="1"/>
</dbReference>
<evidence type="ECO:0000259" key="4">
    <source>
        <dbReference type="Pfam" id="PF24883"/>
    </source>
</evidence>
<dbReference type="InterPro" id="IPR002110">
    <property type="entry name" value="Ankyrin_rpt"/>
</dbReference>
<evidence type="ECO:0000313" key="5">
    <source>
        <dbReference type="EMBL" id="KAK5052009.1"/>
    </source>
</evidence>
<reference evidence="5 6" key="1">
    <citation type="submission" date="2023-08" db="EMBL/GenBank/DDBJ databases">
        <title>Black Yeasts Isolated from many extreme environments.</title>
        <authorList>
            <person name="Coleine C."/>
            <person name="Stajich J.E."/>
            <person name="Selbmann L."/>
        </authorList>
    </citation>
    <scope>NUCLEOTIDE SEQUENCE [LARGE SCALE GENOMIC DNA]</scope>
    <source>
        <strain evidence="5 6">CCFEE 5792</strain>
    </source>
</reference>
<name>A0AAV9NA15_9EURO</name>
<protein>
    <recommendedName>
        <fullName evidence="4">Nephrocystin 3-like N-terminal domain-containing protein</fullName>
    </recommendedName>
</protein>
<dbReference type="PROSITE" id="PS50297">
    <property type="entry name" value="ANK_REP_REGION"/>
    <property type="match status" value="4"/>
</dbReference>
<feature type="repeat" description="ANK" evidence="2">
    <location>
        <begin position="708"/>
        <end position="731"/>
    </location>
</feature>
<feature type="domain" description="Nephrocystin 3-like N-terminal" evidence="4">
    <location>
        <begin position="64"/>
        <end position="238"/>
    </location>
</feature>
<evidence type="ECO:0000256" key="3">
    <source>
        <dbReference type="SAM" id="MobiDB-lite"/>
    </source>
</evidence>
<keyword evidence="2" id="KW-0040">ANK repeat</keyword>
<dbReference type="PANTHER" id="PTHR10039">
    <property type="entry name" value="AMELOGENIN"/>
    <property type="match status" value="1"/>
</dbReference>
<dbReference type="Pfam" id="PF12796">
    <property type="entry name" value="Ank_2"/>
    <property type="match status" value="2"/>
</dbReference>
<dbReference type="PANTHER" id="PTHR10039:SF5">
    <property type="entry name" value="NACHT DOMAIN-CONTAINING PROTEIN"/>
    <property type="match status" value="1"/>
</dbReference>
<dbReference type="PROSITE" id="PS50088">
    <property type="entry name" value="ANK_REPEAT"/>
    <property type="match status" value="4"/>
</dbReference>
<feature type="repeat" description="ANK" evidence="2">
    <location>
        <begin position="917"/>
        <end position="941"/>
    </location>
</feature>
<accession>A0AAV9NA15</accession>
<dbReference type="InterPro" id="IPR056884">
    <property type="entry name" value="NPHP3-like_N"/>
</dbReference>
<dbReference type="InterPro" id="IPR036770">
    <property type="entry name" value="Ankyrin_rpt-contain_sf"/>
</dbReference>
<dbReference type="Gene3D" id="3.40.50.300">
    <property type="entry name" value="P-loop containing nucleotide triphosphate hydrolases"/>
    <property type="match status" value="1"/>
</dbReference>
<keyword evidence="1" id="KW-0677">Repeat</keyword>
<dbReference type="Pfam" id="PF00023">
    <property type="entry name" value="Ank"/>
    <property type="match status" value="1"/>
</dbReference>
<keyword evidence="6" id="KW-1185">Reference proteome</keyword>